<keyword evidence="8" id="KW-0472">Membrane</keyword>
<evidence type="ECO:0000256" key="6">
    <source>
        <dbReference type="ARBA" id="ARBA00022859"/>
    </source>
</evidence>
<evidence type="ECO:0000256" key="8">
    <source>
        <dbReference type="ARBA" id="ARBA00023136"/>
    </source>
</evidence>
<name>A0ABQ9VW47_SAGOE</name>
<evidence type="ECO:0000256" key="10">
    <source>
        <dbReference type="ARBA" id="ARBA00023180"/>
    </source>
</evidence>
<organism evidence="14 15">
    <name type="scientific">Saguinus oedipus</name>
    <name type="common">Cotton-top tamarin</name>
    <name type="synonym">Oedipomidas oedipus</name>
    <dbReference type="NCBI Taxonomy" id="9490"/>
    <lineage>
        <taxon>Eukaryota</taxon>
        <taxon>Metazoa</taxon>
        <taxon>Chordata</taxon>
        <taxon>Craniata</taxon>
        <taxon>Vertebrata</taxon>
        <taxon>Euteleostomi</taxon>
        <taxon>Mammalia</taxon>
        <taxon>Eutheria</taxon>
        <taxon>Euarchontoglires</taxon>
        <taxon>Primates</taxon>
        <taxon>Haplorrhini</taxon>
        <taxon>Platyrrhini</taxon>
        <taxon>Cebidae</taxon>
        <taxon>Callitrichinae</taxon>
        <taxon>Saguinus</taxon>
    </lineage>
</organism>
<dbReference type="Gene3D" id="3.30.500.10">
    <property type="entry name" value="MHC class I-like antigen recognition-like"/>
    <property type="match status" value="1"/>
</dbReference>
<feature type="region of interest" description="Disordered" evidence="12">
    <location>
        <begin position="106"/>
        <end position="146"/>
    </location>
</feature>
<protein>
    <recommendedName>
        <fullName evidence="13">MHC class I-like antigen recognition-like domain-containing protein</fullName>
    </recommendedName>
</protein>
<dbReference type="PANTHER" id="PTHR16675:SF169">
    <property type="entry name" value="HLA CLASS I HISTOCOMPATIBILITY ANTIGEN, ALPHA CHAIN G"/>
    <property type="match status" value="1"/>
</dbReference>
<evidence type="ECO:0000313" key="15">
    <source>
        <dbReference type="Proteomes" id="UP001266305"/>
    </source>
</evidence>
<dbReference type="Proteomes" id="UP001266305">
    <property type="component" value="Unassembled WGS sequence"/>
</dbReference>
<keyword evidence="3" id="KW-0490">MHC I</keyword>
<dbReference type="InterPro" id="IPR037055">
    <property type="entry name" value="MHC_I-like_Ag-recog_sf"/>
</dbReference>
<comment type="caution">
    <text evidence="14">The sequence shown here is derived from an EMBL/GenBank/DDBJ whole genome shotgun (WGS) entry which is preliminary data.</text>
</comment>
<keyword evidence="10" id="KW-0325">Glycoprotein</keyword>
<feature type="compositionally biased region" description="Basic residues" evidence="12">
    <location>
        <begin position="122"/>
        <end position="131"/>
    </location>
</feature>
<dbReference type="InterPro" id="IPR001039">
    <property type="entry name" value="MHC_I_a_a1/a2"/>
</dbReference>
<evidence type="ECO:0000313" key="14">
    <source>
        <dbReference type="EMBL" id="KAK2113340.1"/>
    </source>
</evidence>
<accession>A0ABQ9VW47</accession>
<evidence type="ECO:0000256" key="5">
    <source>
        <dbReference type="ARBA" id="ARBA00022729"/>
    </source>
</evidence>
<reference evidence="14 15" key="1">
    <citation type="submission" date="2023-05" db="EMBL/GenBank/DDBJ databases">
        <title>B98-5 Cell Line De Novo Hybrid Assembly: An Optical Mapping Approach.</title>
        <authorList>
            <person name="Kananen K."/>
            <person name="Auerbach J.A."/>
            <person name="Kautto E."/>
            <person name="Blachly J.S."/>
        </authorList>
    </citation>
    <scope>NUCLEOTIDE SEQUENCE [LARGE SCALE GENOMIC DNA]</scope>
    <source>
        <strain evidence="14">B95-8</strain>
        <tissue evidence="14">Cell line</tissue>
    </source>
</reference>
<feature type="compositionally biased region" description="Low complexity" evidence="12">
    <location>
        <begin position="111"/>
        <end position="121"/>
    </location>
</feature>
<dbReference type="InterPro" id="IPR011161">
    <property type="entry name" value="MHC_I-like_Ag-recog"/>
</dbReference>
<evidence type="ECO:0000256" key="9">
    <source>
        <dbReference type="ARBA" id="ARBA00023157"/>
    </source>
</evidence>
<comment type="similarity">
    <text evidence="2 11">Belongs to the MHC class I family.</text>
</comment>
<evidence type="ECO:0000256" key="2">
    <source>
        <dbReference type="ARBA" id="ARBA00006909"/>
    </source>
</evidence>
<dbReference type="EMBL" id="JASSZA010000004">
    <property type="protein sequence ID" value="KAK2113340.1"/>
    <property type="molecule type" value="Genomic_DNA"/>
</dbReference>
<proteinExistence type="inferred from homology"/>
<dbReference type="InterPro" id="IPR011162">
    <property type="entry name" value="MHC_I/II-like_Ag-recog"/>
</dbReference>
<evidence type="ECO:0000256" key="4">
    <source>
        <dbReference type="ARBA" id="ARBA00022692"/>
    </source>
</evidence>
<evidence type="ECO:0000256" key="7">
    <source>
        <dbReference type="ARBA" id="ARBA00022989"/>
    </source>
</evidence>
<comment type="subcellular location">
    <subcellularLocation>
        <location evidence="1">Membrane</location>
        <topology evidence="1">Single-pass type I membrane protein</topology>
    </subcellularLocation>
</comment>
<keyword evidence="5" id="KW-0732">Signal</keyword>
<evidence type="ECO:0000256" key="12">
    <source>
        <dbReference type="SAM" id="MobiDB-lite"/>
    </source>
</evidence>
<dbReference type="PANTHER" id="PTHR16675">
    <property type="entry name" value="MHC CLASS I-RELATED"/>
    <property type="match status" value="1"/>
</dbReference>
<gene>
    <name evidence="14" type="ORF">P7K49_007606</name>
</gene>
<dbReference type="InterPro" id="IPR050208">
    <property type="entry name" value="MHC_class-I_related"/>
</dbReference>
<keyword evidence="4" id="KW-0812">Transmembrane</keyword>
<evidence type="ECO:0000256" key="11">
    <source>
        <dbReference type="RuleBase" id="RU004439"/>
    </source>
</evidence>
<feature type="domain" description="MHC class I-like antigen recognition-like" evidence="13">
    <location>
        <begin position="62"/>
        <end position="105"/>
    </location>
</feature>
<keyword evidence="15" id="KW-1185">Reference proteome</keyword>
<sequence length="146" mass="15908">MKNRFTTFMTGTLHPPKRAAGSFTGFHIRFRPKSPRIGGAGAGLIAGAGPGAGLTAGAGPVSHTYQGVFGCDLGLHGRFLRGYYQFAYDGKDYIALNEDLRSWSYAPGPPRSWRFRSPSGSGRRRNTRRRSGPTWRARVWSGSADT</sequence>
<dbReference type="Pfam" id="PF00129">
    <property type="entry name" value="MHC_I"/>
    <property type="match status" value="1"/>
</dbReference>
<keyword evidence="7" id="KW-1133">Transmembrane helix</keyword>
<keyword evidence="9" id="KW-1015">Disulfide bond</keyword>
<keyword evidence="6" id="KW-0391">Immunity</keyword>
<evidence type="ECO:0000256" key="3">
    <source>
        <dbReference type="ARBA" id="ARBA00022451"/>
    </source>
</evidence>
<dbReference type="PRINTS" id="PR01638">
    <property type="entry name" value="MHCCLASSI"/>
</dbReference>
<evidence type="ECO:0000256" key="1">
    <source>
        <dbReference type="ARBA" id="ARBA00004479"/>
    </source>
</evidence>
<dbReference type="SUPFAM" id="SSF54452">
    <property type="entry name" value="MHC antigen-recognition domain"/>
    <property type="match status" value="1"/>
</dbReference>
<evidence type="ECO:0000259" key="13">
    <source>
        <dbReference type="Pfam" id="PF00129"/>
    </source>
</evidence>